<protein>
    <recommendedName>
        <fullName evidence="3">DUF4168 domain-containing protein</fullName>
    </recommendedName>
</protein>
<reference evidence="5" key="1">
    <citation type="submission" date="2016-10" db="EMBL/GenBank/DDBJ databases">
        <authorList>
            <person name="Varghese N."/>
            <person name="Submissions S."/>
        </authorList>
    </citation>
    <scope>NUCLEOTIDE SEQUENCE [LARGE SCALE GENOMIC DNA]</scope>
    <source>
        <strain evidence="5">JCM 14963</strain>
    </source>
</reference>
<dbReference type="Proteomes" id="UP000243413">
    <property type="component" value="Chromosome I"/>
</dbReference>
<dbReference type="OrthoDB" id="5601035at2"/>
<proteinExistence type="predicted"/>
<dbReference type="AlphaFoldDB" id="A0A1H1PXV2"/>
<dbReference type="InterPro" id="IPR025433">
    <property type="entry name" value="DUF4168"/>
</dbReference>
<feature type="chain" id="PRO_5009257059" description="DUF4168 domain-containing protein" evidence="2">
    <location>
        <begin position="21"/>
        <end position="132"/>
    </location>
</feature>
<feature type="domain" description="DUF4168" evidence="3">
    <location>
        <begin position="52"/>
        <end position="127"/>
    </location>
</feature>
<organism evidence="4 5">
    <name type="scientific">Halopseudomonas sabulinigri</name>
    <dbReference type="NCBI Taxonomy" id="472181"/>
    <lineage>
        <taxon>Bacteria</taxon>
        <taxon>Pseudomonadati</taxon>
        <taxon>Pseudomonadota</taxon>
        <taxon>Gammaproteobacteria</taxon>
        <taxon>Pseudomonadales</taxon>
        <taxon>Pseudomonadaceae</taxon>
        <taxon>Halopseudomonas</taxon>
    </lineage>
</organism>
<gene>
    <name evidence="4" type="ORF">SAMN05216271_1289</name>
</gene>
<dbReference type="Pfam" id="PF13767">
    <property type="entry name" value="DUF4168"/>
    <property type="match status" value="1"/>
</dbReference>
<feature type="signal peptide" evidence="2">
    <location>
        <begin position="1"/>
        <end position="20"/>
    </location>
</feature>
<evidence type="ECO:0000259" key="3">
    <source>
        <dbReference type="Pfam" id="PF13767"/>
    </source>
</evidence>
<evidence type="ECO:0000313" key="4">
    <source>
        <dbReference type="EMBL" id="SDS15817.1"/>
    </source>
</evidence>
<dbReference type="STRING" id="472181.SAMN05216271_1289"/>
<feature type="compositionally biased region" description="Polar residues" evidence="1">
    <location>
        <begin position="31"/>
        <end position="49"/>
    </location>
</feature>
<feature type="region of interest" description="Disordered" evidence="1">
    <location>
        <begin position="30"/>
        <end position="50"/>
    </location>
</feature>
<evidence type="ECO:0000256" key="2">
    <source>
        <dbReference type="SAM" id="SignalP"/>
    </source>
</evidence>
<name>A0A1H1PXV2_9GAMM</name>
<keyword evidence="2" id="KW-0732">Signal</keyword>
<evidence type="ECO:0000313" key="5">
    <source>
        <dbReference type="Proteomes" id="UP000243413"/>
    </source>
</evidence>
<accession>A0A1H1PXV2</accession>
<dbReference type="RefSeq" id="WP_092284930.1">
    <property type="nucleotide sequence ID" value="NZ_LT629763.1"/>
</dbReference>
<dbReference type="EMBL" id="LT629763">
    <property type="protein sequence ID" value="SDS15817.1"/>
    <property type="molecule type" value="Genomic_DNA"/>
</dbReference>
<evidence type="ECO:0000256" key="1">
    <source>
        <dbReference type="SAM" id="MobiDB-lite"/>
    </source>
</evidence>
<sequence>MMNIKKLSAALAIATMTATAGVPFAMAQSMDGATQQQYGEPQGSAQASAPVSEADLEKFVSAEKKVNEIREDLTEELSSAGDQQEAQELQMGAQKEMVEAIQDEELDIPRYNEIASRMQTDMELRQRAQQYN</sequence>